<dbReference type="SUPFAM" id="SSF53448">
    <property type="entry name" value="Nucleotide-diphospho-sugar transferases"/>
    <property type="match status" value="1"/>
</dbReference>
<accession>A0AAD9K1P7</accession>
<dbReference type="FunFam" id="3.90.550.50:FF:000017">
    <property type="entry name" value="Glycoprotein-N-acetylgalactosamine 3-beta-galactosyltransferase 1"/>
    <property type="match status" value="1"/>
</dbReference>
<reference evidence="21" key="1">
    <citation type="journal article" date="2023" name="Mol. Biol. Evol.">
        <title>Third-Generation Sequencing Reveals the Adaptive Role of the Epigenome in Three Deep-Sea Polychaetes.</title>
        <authorList>
            <person name="Perez M."/>
            <person name="Aroh O."/>
            <person name="Sun Y."/>
            <person name="Lan Y."/>
            <person name="Juniper S.K."/>
            <person name="Young C.R."/>
            <person name="Angers B."/>
            <person name="Qian P.Y."/>
        </authorList>
    </citation>
    <scope>NUCLEOTIDE SEQUENCE</scope>
    <source>
        <strain evidence="21">P08H-3</strain>
    </source>
</reference>
<evidence type="ECO:0000256" key="3">
    <source>
        <dbReference type="ARBA" id="ARBA00004922"/>
    </source>
</evidence>
<comment type="cofactor">
    <cofactor evidence="1">
        <name>Mn(2+)</name>
        <dbReference type="ChEBI" id="CHEBI:29035"/>
    </cofactor>
</comment>
<dbReference type="EMBL" id="JAODUP010000091">
    <property type="protein sequence ID" value="KAK2162785.1"/>
    <property type="molecule type" value="Genomic_DNA"/>
</dbReference>
<dbReference type="PANTHER" id="PTHR23033">
    <property type="entry name" value="BETA1,3-GALACTOSYLTRANSFERASE"/>
    <property type="match status" value="1"/>
</dbReference>
<evidence type="ECO:0000256" key="2">
    <source>
        <dbReference type="ARBA" id="ARBA00004606"/>
    </source>
</evidence>
<dbReference type="InterPro" id="IPR026050">
    <property type="entry name" value="C1GALT1/C1GALT1_chp1"/>
</dbReference>
<evidence type="ECO:0000256" key="10">
    <source>
        <dbReference type="ARBA" id="ARBA00022723"/>
    </source>
</evidence>
<evidence type="ECO:0000313" key="22">
    <source>
        <dbReference type="Proteomes" id="UP001208570"/>
    </source>
</evidence>
<gene>
    <name evidence="21" type="ORF">LSH36_91g01076</name>
</gene>
<protein>
    <recommendedName>
        <fullName evidence="18">Glycoprotein-N-acetylgalactosamine 3-beta-galactosyltransferase 1</fullName>
        <ecNumber evidence="6">2.4.1.122</ecNumber>
    </recommendedName>
</protein>
<evidence type="ECO:0000256" key="19">
    <source>
        <dbReference type="ARBA" id="ARBA00059245"/>
    </source>
</evidence>
<dbReference type="Gene3D" id="3.90.550.50">
    <property type="match status" value="1"/>
</dbReference>
<comment type="caution">
    <text evidence="21">The sequence shown here is derived from an EMBL/GenBank/DDBJ whole genome shotgun (WGS) entry which is preliminary data.</text>
</comment>
<dbReference type="GO" id="GO:0030145">
    <property type="term" value="F:manganese ion binding"/>
    <property type="evidence" value="ECO:0007669"/>
    <property type="project" value="UniProtKB-ARBA"/>
</dbReference>
<keyword evidence="17" id="KW-0464">Manganese</keyword>
<keyword evidence="10" id="KW-0479">Metal-binding</keyword>
<feature type="domain" description="Fringe-like glycosyltransferase" evidence="20">
    <location>
        <begin position="40"/>
        <end position="196"/>
    </location>
</feature>
<organism evidence="21 22">
    <name type="scientific">Paralvinella palmiformis</name>
    <dbReference type="NCBI Taxonomy" id="53620"/>
    <lineage>
        <taxon>Eukaryota</taxon>
        <taxon>Metazoa</taxon>
        <taxon>Spiralia</taxon>
        <taxon>Lophotrochozoa</taxon>
        <taxon>Annelida</taxon>
        <taxon>Polychaeta</taxon>
        <taxon>Sedentaria</taxon>
        <taxon>Canalipalpata</taxon>
        <taxon>Terebellida</taxon>
        <taxon>Terebelliformia</taxon>
        <taxon>Alvinellidae</taxon>
        <taxon>Paralvinella</taxon>
    </lineage>
</organism>
<dbReference type="GO" id="GO:0016020">
    <property type="term" value="C:membrane"/>
    <property type="evidence" value="ECO:0007669"/>
    <property type="project" value="UniProtKB-SubCell"/>
</dbReference>
<keyword evidence="7" id="KW-0328">Glycosyltransferase</keyword>
<dbReference type="InterPro" id="IPR029044">
    <property type="entry name" value="Nucleotide-diphossugar_trans"/>
</dbReference>
<sequence>MESSSTNDQMERKLRKDKRILKESGRVRLLCWVLIYPAAHQDKAIAIKETWGRRCDVLLFMSDANDNTLPAIDLEVNNESRKEHLTAKTRRAFDYVYSHHYDDADWFLKADDDTYVIVENLRHMLDGHAATEPVYFGEHFTIQVRQGFFSGGAGYVLSKEALRRYGMREDGACTADYKEAEDVFMGECLQELGISTGDSRDDYGRQRFHCLAPSEYALGDHQEWYVGMSKYPPEMGITNLSRYPISFHHINANLMYELEYLMYHIKICNN</sequence>
<keyword evidence="11" id="KW-0547">Nucleotide-binding</keyword>
<keyword evidence="16" id="KW-0325">Glycoprotein</keyword>
<evidence type="ECO:0000256" key="12">
    <source>
        <dbReference type="ARBA" id="ARBA00022968"/>
    </source>
</evidence>
<evidence type="ECO:0000256" key="5">
    <source>
        <dbReference type="ARBA" id="ARBA00011748"/>
    </source>
</evidence>
<dbReference type="InterPro" id="IPR003378">
    <property type="entry name" value="Fringe-like_glycosylTrfase"/>
</dbReference>
<comment type="pathway">
    <text evidence="3">Protein modification; protein glycosylation.</text>
</comment>
<evidence type="ECO:0000256" key="16">
    <source>
        <dbReference type="ARBA" id="ARBA00023180"/>
    </source>
</evidence>
<comment type="function">
    <text evidence="19">Glycosyltransferase that generates the core 1 O-glycan Gal-beta1-3GalNAc-alpha1-Ser/Thr (T antigen), which is a precursor for many extended O-glycans in glycoproteins.</text>
</comment>
<keyword evidence="14" id="KW-0472">Membrane</keyword>
<evidence type="ECO:0000256" key="15">
    <source>
        <dbReference type="ARBA" id="ARBA00023157"/>
    </source>
</evidence>
<dbReference type="GO" id="GO:0016263">
    <property type="term" value="F:glycoprotein-N-acetylgalactosamine 3-beta-galactosyltransferase activity"/>
    <property type="evidence" value="ECO:0007669"/>
    <property type="project" value="UniProtKB-EC"/>
</dbReference>
<evidence type="ECO:0000256" key="8">
    <source>
        <dbReference type="ARBA" id="ARBA00022679"/>
    </source>
</evidence>
<dbReference type="AlphaFoldDB" id="A0AAD9K1P7"/>
<evidence type="ECO:0000256" key="6">
    <source>
        <dbReference type="ARBA" id="ARBA00012557"/>
    </source>
</evidence>
<dbReference type="Proteomes" id="UP001208570">
    <property type="component" value="Unassembled WGS sequence"/>
</dbReference>
<dbReference type="Pfam" id="PF02434">
    <property type="entry name" value="Fringe"/>
    <property type="match status" value="1"/>
</dbReference>
<evidence type="ECO:0000256" key="4">
    <source>
        <dbReference type="ARBA" id="ARBA00006462"/>
    </source>
</evidence>
<comment type="subcellular location">
    <subcellularLocation>
        <location evidence="2">Membrane</location>
        <topology evidence="2">Single-pass type II membrane protein</topology>
    </subcellularLocation>
</comment>
<evidence type="ECO:0000256" key="14">
    <source>
        <dbReference type="ARBA" id="ARBA00023136"/>
    </source>
</evidence>
<keyword evidence="22" id="KW-1185">Reference proteome</keyword>
<comment type="similarity">
    <text evidence="4">Belongs to the glycosyltransferase 31 family. Beta3-Gal-T subfamily.</text>
</comment>
<dbReference type="EC" id="2.4.1.122" evidence="6"/>
<comment type="subunit">
    <text evidence="5">Homodimer; disulfide-linked.</text>
</comment>
<evidence type="ECO:0000256" key="18">
    <source>
        <dbReference type="ARBA" id="ARBA00040898"/>
    </source>
</evidence>
<dbReference type="GO" id="GO:0000166">
    <property type="term" value="F:nucleotide binding"/>
    <property type="evidence" value="ECO:0007669"/>
    <property type="project" value="UniProtKB-KW"/>
</dbReference>
<keyword evidence="15" id="KW-1015">Disulfide bond</keyword>
<keyword evidence="12" id="KW-0735">Signal-anchor</keyword>
<evidence type="ECO:0000256" key="7">
    <source>
        <dbReference type="ARBA" id="ARBA00022676"/>
    </source>
</evidence>
<keyword evidence="13" id="KW-1133">Transmembrane helix</keyword>
<dbReference type="PANTHER" id="PTHR23033:SF14">
    <property type="entry name" value="GLYCOPROTEIN-N-ACETYLGALACTOSAMINE 3-BETA-GALACTOSYLTRANSFERASE 1-RELATED"/>
    <property type="match status" value="1"/>
</dbReference>
<proteinExistence type="inferred from homology"/>
<evidence type="ECO:0000256" key="1">
    <source>
        <dbReference type="ARBA" id="ARBA00001936"/>
    </source>
</evidence>
<evidence type="ECO:0000256" key="13">
    <source>
        <dbReference type="ARBA" id="ARBA00022989"/>
    </source>
</evidence>
<evidence type="ECO:0000256" key="17">
    <source>
        <dbReference type="ARBA" id="ARBA00023211"/>
    </source>
</evidence>
<keyword evidence="9" id="KW-0812">Transmembrane</keyword>
<keyword evidence="8" id="KW-0808">Transferase</keyword>
<evidence type="ECO:0000256" key="9">
    <source>
        <dbReference type="ARBA" id="ARBA00022692"/>
    </source>
</evidence>
<evidence type="ECO:0000259" key="20">
    <source>
        <dbReference type="Pfam" id="PF02434"/>
    </source>
</evidence>
<evidence type="ECO:0000256" key="11">
    <source>
        <dbReference type="ARBA" id="ARBA00022741"/>
    </source>
</evidence>
<evidence type="ECO:0000313" key="21">
    <source>
        <dbReference type="EMBL" id="KAK2162785.1"/>
    </source>
</evidence>
<name>A0AAD9K1P7_9ANNE</name>